<keyword evidence="3" id="KW-1185">Reference proteome</keyword>
<feature type="transmembrane region" description="Helical" evidence="1">
    <location>
        <begin position="44"/>
        <end position="65"/>
    </location>
</feature>
<dbReference type="Proteomes" id="UP000286934">
    <property type="component" value="Unassembled WGS sequence"/>
</dbReference>
<keyword evidence="1" id="KW-0812">Transmembrane</keyword>
<keyword evidence="1" id="KW-0472">Membrane</keyword>
<accession>A0A432WQX2</accession>
<keyword evidence="1" id="KW-1133">Transmembrane helix</keyword>
<sequence>MSNWNPDSQITSLRFNAILVGAAAIYFCVHIVHKMLATMSPEHWFITSNWLHIFSFIWAVMYLGIAVRWSWINKKTNGCWREMLGLYKDEFTLQAYRKACVFSLSVVIAAQMFGLILGAYSRGSLLDEALSLGIVSMIFLTLTGFAFSLSIWWQLRESDNE</sequence>
<organism evidence="2 3">
    <name type="scientific">Aliidiomarina shirensis</name>
    <dbReference type="NCBI Taxonomy" id="1048642"/>
    <lineage>
        <taxon>Bacteria</taxon>
        <taxon>Pseudomonadati</taxon>
        <taxon>Pseudomonadota</taxon>
        <taxon>Gammaproteobacteria</taxon>
        <taxon>Alteromonadales</taxon>
        <taxon>Idiomarinaceae</taxon>
        <taxon>Aliidiomarina</taxon>
    </lineage>
</organism>
<comment type="caution">
    <text evidence="2">The sequence shown here is derived from an EMBL/GenBank/DDBJ whole genome shotgun (WGS) entry which is preliminary data.</text>
</comment>
<dbReference type="RefSeq" id="WP_126808199.1">
    <property type="nucleotide sequence ID" value="NZ_PIPP01000004.1"/>
</dbReference>
<evidence type="ECO:0000313" key="3">
    <source>
        <dbReference type="Proteomes" id="UP000286934"/>
    </source>
</evidence>
<evidence type="ECO:0000313" key="2">
    <source>
        <dbReference type="EMBL" id="RUO36165.1"/>
    </source>
</evidence>
<feature type="transmembrane region" description="Helical" evidence="1">
    <location>
        <begin position="12"/>
        <end position="32"/>
    </location>
</feature>
<feature type="transmembrane region" description="Helical" evidence="1">
    <location>
        <begin position="99"/>
        <end position="120"/>
    </location>
</feature>
<evidence type="ECO:0000256" key="1">
    <source>
        <dbReference type="SAM" id="Phobius"/>
    </source>
</evidence>
<gene>
    <name evidence="2" type="ORF">CWE13_09865</name>
</gene>
<proteinExistence type="predicted"/>
<reference evidence="3" key="1">
    <citation type="journal article" date="2018" name="Front. Microbiol.">
        <title>Genome-Based Analysis Reveals the Taxonomy and Diversity of the Family Idiomarinaceae.</title>
        <authorList>
            <person name="Liu Y."/>
            <person name="Lai Q."/>
            <person name="Shao Z."/>
        </authorList>
    </citation>
    <scope>NUCLEOTIDE SEQUENCE [LARGE SCALE GENOMIC DNA]</scope>
    <source>
        <strain evidence="3">AIS</strain>
    </source>
</reference>
<feature type="transmembrane region" description="Helical" evidence="1">
    <location>
        <begin position="132"/>
        <end position="153"/>
    </location>
</feature>
<dbReference type="OrthoDB" id="6238127at2"/>
<dbReference type="AlphaFoldDB" id="A0A432WQX2"/>
<dbReference type="EMBL" id="PIPP01000004">
    <property type="protein sequence ID" value="RUO36165.1"/>
    <property type="molecule type" value="Genomic_DNA"/>
</dbReference>
<protein>
    <submittedName>
        <fullName evidence="2">Uncharacterized protein</fullName>
    </submittedName>
</protein>
<name>A0A432WQX2_9GAMM</name>